<evidence type="ECO:0000313" key="6">
    <source>
        <dbReference type="Proteomes" id="UP000226420"/>
    </source>
</evidence>
<protein>
    <submittedName>
        <fullName evidence="5">Glycerate kinase</fullName>
    </submittedName>
</protein>
<keyword evidence="2 4" id="KW-0808">Transferase</keyword>
<proteinExistence type="inferred from homology"/>
<evidence type="ECO:0000256" key="2">
    <source>
        <dbReference type="ARBA" id="ARBA00022679"/>
    </source>
</evidence>
<dbReference type="GO" id="GO:0008887">
    <property type="term" value="F:glycerate kinase activity"/>
    <property type="evidence" value="ECO:0007669"/>
    <property type="project" value="UniProtKB-UniRule"/>
</dbReference>
<evidence type="ECO:0000256" key="4">
    <source>
        <dbReference type="PIRNR" id="PIRNR006078"/>
    </source>
</evidence>
<reference evidence="5 6" key="1">
    <citation type="submission" date="2016-10" db="EMBL/GenBank/DDBJ databases">
        <authorList>
            <person name="Varghese N."/>
            <person name="Submissions S."/>
        </authorList>
    </citation>
    <scope>NUCLEOTIDE SEQUENCE [LARGE SCALE GENOMIC DNA]</scope>
    <source>
        <strain evidence="5 6">DSM 5563</strain>
    </source>
</reference>
<dbReference type="PIRSF" id="PIRSF006078">
    <property type="entry name" value="GlxK"/>
    <property type="match status" value="1"/>
</dbReference>
<dbReference type="NCBIfam" id="TIGR00045">
    <property type="entry name" value="glycerate kinase"/>
    <property type="match status" value="1"/>
</dbReference>
<dbReference type="GO" id="GO:0031388">
    <property type="term" value="P:organic acid phosphorylation"/>
    <property type="evidence" value="ECO:0007669"/>
    <property type="project" value="UniProtKB-UniRule"/>
</dbReference>
<dbReference type="Pfam" id="PF02595">
    <property type="entry name" value="Gly_kinase"/>
    <property type="match status" value="1"/>
</dbReference>
<gene>
    <name evidence="5" type="ORF">SAMN02745723_11198</name>
</gene>
<dbReference type="EMBL" id="FOLW01000011">
    <property type="protein sequence ID" value="SFD26698.1"/>
    <property type="molecule type" value="Genomic_DNA"/>
</dbReference>
<dbReference type="InterPro" id="IPR018193">
    <property type="entry name" value="Glyc_kinase_flavodox-like_fold"/>
</dbReference>
<evidence type="ECO:0000256" key="3">
    <source>
        <dbReference type="ARBA" id="ARBA00022777"/>
    </source>
</evidence>
<comment type="similarity">
    <text evidence="1 4">Belongs to the glycerate kinase type-1 family.</text>
</comment>
<evidence type="ECO:0000313" key="5">
    <source>
        <dbReference type="EMBL" id="SFD26698.1"/>
    </source>
</evidence>
<dbReference type="InterPro" id="IPR018197">
    <property type="entry name" value="Glycerate_kinase_RE-like"/>
</dbReference>
<dbReference type="InterPro" id="IPR036129">
    <property type="entry name" value="Glycerate_kinase_sf"/>
</dbReference>
<dbReference type="PANTHER" id="PTHR21599:SF0">
    <property type="entry name" value="GLYCERATE KINASE"/>
    <property type="match status" value="1"/>
</dbReference>
<dbReference type="PANTHER" id="PTHR21599">
    <property type="entry name" value="GLYCERATE KINASE"/>
    <property type="match status" value="1"/>
</dbReference>
<dbReference type="SUPFAM" id="SSF110738">
    <property type="entry name" value="Glycerate kinase I"/>
    <property type="match status" value="1"/>
</dbReference>
<keyword evidence="3 4" id="KW-0418">Kinase</keyword>
<accession>A0AAJ5BIA3</accession>
<name>A0AAJ5BIA3_9GAMM</name>
<organism evidence="5 6">
    <name type="scientific">Pragia fontium DSM 5563 = ATCC 49100</name>
    <dbReference type="NCBI Taxonomy" id="1122977"/>
    <lineage>
        <taxon>Bacteria</taxon>
        <taxon>Pseudomonadati</taxon>
        <taxon>Pseudomonadota</taxon>
        <taxon>Gammaproteobacteria</taxon>
        <taxon>Enterobacterales</taxon>
        <taxon>Budviciaceae</taxon>
        <taxon>Pragia</taxon>
    </lineage>
</organism>
<dbReference type="RefSeq" id="WP_074824252.1">
    <property type="nucleotide sequence ID" value="NZ_FOLW01000011.1"/>
</dbReference>
<comment type="caution">
    <text evidence="5">The sequence shown here is derived from an EMBL/GenBank/DDBJ whole genome shotgun (WGS) entry which is preliminary data.</text>
</comment>
<dbReference type="InterPro" id="IPR004381">
    <property type="entry name" value="Glycerate_kinase"/>
</dbReference>
<dbReference type="Proteomes" id="UP000226420">
    <property type="component" value="Unassembled WGS sequence"/>
</dbReference>
<evidence type="ECO:0000256" key="1">
    <source>
        <dbReference type="ARBA" id="ARBA00006284"/>
    </source>
</evidence>
<sequence length="389" mass="41143">MKIVIAIDSFKGSCSAQQACQAIASGLTRYRHDITTYQLPIADGGEGLLQILNESPSLKGLIKHSLTVSGPYGQQVDAEYLMLDGGTAIIEMAQTCGLELTPKEKRHSAKASSYGLGQLVKQALDQGCQHIIIGLGGSATNDGGIGFAQALGVQFFDRQHNLIPAPACGEDLIRVNAVDISQLHPAISNTLFEASCDVNNPLLGDNGATRIYGPQKGATAAQLDQLEAGMVNYHQVLSQILNHSVNQIPGSGAAGGMGAALLWFTQAQLRPGIELVLELLDAEKLIKDADLIITGEGKLDKQSSFGKAPVGVATLAATYNKPVIALAGSLGEGANLLYQNNIDAMWSICPRPISLEQAMQDVEVLLADTAEALIRTLNVGMRLIPHKCR</sequence>
<dbReference type="AlphaFoldDB" id="A0AAJ5BIA3"/>
<dbReference type="Gene3D" id="3.90.1510.10">
    <property type="entry name" value="Glycerate kinase, domain 2"/>
    <property type="match status" value="1"/>
</dbReference>
<dbReference type="Gene3D" id="3.40.50.10350">
    <property type="entry name" value="Glycerate kinase, domain 1"/>
    <property type="match status" value="1"/>
</dbReference>